<dbReference type="InterPro" id="IPR002347">
    <property type="entry name" value="SDR_fam"/>
</dbReference>
<dbReference type="Gene3D" id="3.40.50.1240">
    <property type="entry name" value="Phosphoglycerate mutase-like"/>
    <property type="match status" value="1"/>
</dbReference>
<dbReference type="CDD" id="cd07067">
    <property type="entry name" value="HP_PGM_like"/>
    <property type="match status" value="1"/>
</dbReference>
<dbReference type="RefSeq" id="WP_143242762.1">
    <property type="nucleotide sequence ID" value="NZ_LT009732.1"/>
</dbReference>
<dbReference type="SMART" id="SM00855">
    <property type="entry name" value="PGAM"/>
    <property type="match status" value="1"/>
</dbReference>
<dbReference type="PANTHER" id="PTHR43391:SF86">
    <property type="entry name" value="SHORT-CHAIN DEHYDROGENASE_REDUCTASE FAMILY PROTEIN"/>
    <property type="match status" value="1"/>
</dbReference>
<evidence type="ECO:0000313" key="3">
    <source>
        <dbReference type="EMBL" id="CUX65574.1"/>
    </source>
</evidence>
<dbReference type="PANTHER" id="PTHR43391">
    <property type="entry name" value="RETINOL DEHYDROGENASE-RELATED"/>
    <property type="match status" value="1"/>
</dbReference>
<dbReference type="InterPro" id="IPR013078">
    <property type="entry name" value="His_Pase_superF_clade-1"/>
</dbReference>
<dbReference type="EMBL" id="FBWC01000036">
    <property type="protein sequence ID" value="CUX65574.1"/>
    <property type="molecule type" value="Genomic_DNA"/>
</dbReference>
<dbReference type="Proteomes" id="UP000191897">
    <property type="component" value="Unassembled WGS sequence"/>
</dbReference>
<gene>
    <name evidence="3" type="primary">mas</name>
    <name evidence="3" type="ORF">AGR4C_pa50043</name>
</gene>
<dbReference type="InterPro" id="IPR036291">
    <property type="entry name" value="NAD(P)-bd_dom_sf"/>
</dbReference>
<comment type="similarity">
    <text evidence="1">Belongs to the short-chain dehydrogenases/reductases (SDR) family.</text>
</comment>
<dbReference type="SUPFAM" id="SSF51735">
    <property type="entry name" value="NAD(P)-binding Rossmann-fold domains"/>
    <property type="match status" value="1"/>
</dbReference>
<sequence length="412" mass="45264">MAFFSPDQRDEISDFYYLRHGSTDLNEIRKGDGDNQEWFAQGARTNVGLNENGKRQALVAGSILRGFQIAKVVCSPLLRTIQTAHYAQVAGTFEIDDDLKEVDFGNYEGRMAPKEVFQPSEADLSRVSRALKKHANDPTTLFVSHGIVLKAVAKLLGVELLDEHRRNGRVLHFQRADKGWTVKAYESRVVLISGADHDIGRETAMKFISRGYRVSLGVQGISEPIDLFGVEDDFLHYAHFDARDPDSCATWIASAVAKFGRIDGLVEISNCGTDGRIEETGDDGANVDDTIADHFKATWRLASLCIPYLREAEGGRIGNIVPGAGHRFTESYNIGLSEMTRSHPLPAGVGTTAIYQGRVHSNLPTQPNDINVVLARTTAQIIYSVVEHANLAPHIVLEVTAHQACWATPPAA</sequence>
<organism evidence="3 4">
    <name type="scientific">Agrobacterium tumefaciens str. Kerr 14</name>
    <dbReference type="NCBI Taxonomy" id="1183424"/>
    <lineage>
        <taxon>Bacteria</taxon>
        <taxon>Pseudomonadati</taxon>
        <taxon>Pseudomonadota</taxon>
        <taxon>Alphaproteobacteria</taxon>
        <taxon>Hyphomicrobiales</taxon>
        <taxon>Rhizobiaceae</taxon>
        <taxon>Rhizobium/Agrobacterium group</taxon>
        <taxon>Agrobacterium</taxon>
        <taxon>Agrobacterium tumefaciens complex</taxon>
    </lineage>
</organism>
<dbReference type="AlphaFoldDB" id="A0A1S7SAU9"/>
<dbReference type="Pfam" id="PF00300">
    <property type="entry name" value="His_Phos_1"/>
    <property type="match status" value="1"/>
</dbReference>
<keyword evidence="2 3" id="KW-0560">Oxidoreductase</keyword>
<reference evidence="3 4" key="1">
    <citation type="submission" date="2016-01" db="EMBL/GenBank/DDBJ databases">
        <authorList>
            <person name="Oliw E.H."/>
        </authorList>
    </citation>
    <scope>NUCLEOTIDE SEQUENCE [LARGE SCALE GENOMIC DNA]</scope>
    <source>
        <strain evidence="3 4">Kerr 14</strain>
    </source>
</reference>
<dbReference type="Pfam" id="PF00106">
    <property type="entry name" value="adh_short"/>
    <property type="match status" value="1"/>
</dbReference>
<evidence type="ECO:0000256" key="1">
    <source>
        <dbReference type="ARBA" id="ARBA00006484"/>
    </source>
</evidence>
<dbReference type="InterPro" id="IPR029033">
    <property type="entry name" value="His_PPase_superfam"/>
</dbReference>
<proteinExistence type="inferred from homology"/>
<dbReference type="EC" id="1.-.-.-" evidence="3"/>
<accession>A0A1S7SAU9</accession>
<name>A0A1S7SAU9_AGRTU</name>
<dbReference type="GO" id="GO:0005829">
    <property type="term" value="C:cytosol"/>
    <property type="evidence" value="ECO:0007669"/>
    <property type="project" value="TreeGrafter"/>
</dbReference>
<evidence type="ECO:0000256" key="2">
    <source>
        <dbReference type="ARBA" id="ARBA00023002"/>
    </source>
</evidence>
<evidence type="ECO:0000313" key="4">
    <source>
        <dbReference type="Proteomes" id="UP000191897"/>
    </source>
</evidence>
<dbReference type="SUPFAM" id="SSF53254">
    <property type="entry name" value="Phosphoglycerate mutase-like"/>
    <property type="match status" value="1"/>
</dbReference>
<dbReference type="Gene3D" id="3.40.50.720">
    <property type="entry name" value="NAD(P)-binding Rossmann-like Domain"/>
    <property type="match status" value="1"/>
</dbReference>
<protein>
    <submittedName>
        <fullName evidence="3">Agropine synthesis reductase</fullName>
        <ecNumber evidence="3">1.-.-.-</ecNumber>
    </submittedName>
</protein>
<dbReference type="GO" id="GO:0016491">
    <property type="term" value="F:oxidoreductase activity"/>
    <property type="evidence" value="ECO:0007669"/>
    <property type="project" value="UniProtKB-KW"/>
</dbReference>